<keyword evidence="5 9" id="KW-0472">Membrane</keyword>
<evidence type="ECO:0000256" key="2">
    <source>
        <dbReference type="ARBA" id="ARBA00009172"/>
    </source>
</evidence>
<evidence type="ECO:0000256" key="4">
    <source>
        <dbReference type="ARBA" id="ARBA00022989"/>
    </source>
</evidence>
<keyword evidence="11" id="KW-1185">Reference proteome</keyword>
<name>A0AA88KXB3_ARTSF</name>
<proteinExistence type="inferred from homology"/>
<dbReference type="Pfam" id="PF05978">
    <property type="entry name" value="UNC-93"/>
    <property type="match status" value="1"/>
</dbReference>
<keyword evidence="6" id="KW-0325">Glycoprotein</keyword>
<protein>
    <recommendedName>
        <fullName evidence="7">UNC93-like protein MFSD11</fullName>
    </recommendedName>
    <alternativeName>
        <fullName evidence="8">Major facilitator superfamily domain-containing protein 11</fullName>
    </alternativeName>
</protein>
<sequence>MMDSDLAPRQRILSREDDDDSSVLIQAEMGRNTNSEPSLERRNMKNVLLLGVSFLLVFTAFQTMGNIQQTLVQSIQSEYEKENKTDFAGANGYTSQSIIYASFAVFNWIAPSVVSVIGPKMSMFLGSIPYALFVGSFLIPMTWLLYLTSAILGFGAAVIWTGQGNYLTLCSNDATMTRNSGIFWALMQSSFLIGNIFVFFVFAGADTISYDIRMVTVGVLFGVGALGTLFILFLNNLSNSSEGRKETSALGAFKNSVSLFFTKEMLLLSLTFAYTGISLSFLAGVYSTCIGNTLAFGDMAKQLVGLSGMFIGVGEIVGGLLFSIFGKKTARWGQDPIVLFGFVTHVVGFFIVFLNIPADANMGPTDTEAFITPNAFLAIFCSFLIGFGDSCFNTQIYSLIGIMYSEDSAPAFMLFKFVQSIASAISFFYTPYTSVHIQLLIIGILAFSGTVTFWIVCFLRKRSLANSNSTIAISTE</sequence>
<dbReference type="CDD" id="cd17407">
    <property type="entry name" value="MFS_MFSD11"/>
    <property type="match status" value="1"/>
</dbReference>
<accession>A0AA88KXB3</accession>
<keyword evidence="3 9" id="KW-0812">Transmembrane</keyword>
<feature type="transmembrane region" description="Helical" evidence="9">
    <location>
        <begin position="337"/>
        <end position="358"/>
    </location>
</feature>
<dbReference type="PANTHER" id="PTHR23294:SF0">
    <property type="entry name" value="UNC93-LIKE PROTEIN MFSD11"/>
    <property type="match status" value="1"/>
</dbReference>
<dbReference type="InterPro" id="IPR051617">
    <property type="entry name" value="UNC-93-like_regulator"/>
</dbReference>
<dbReference type="Gene3D" id="1.20.1250.20">
    <property type="entry name" value="MFS general substrate transporter like domains"/>
    <property type="match status" value="1"/>
</dbReference>
<feature type="transmembrane region" description="Helical" evidence="9">
    <location>
        <begin position="181"/>
        <end position="202"/>
    </location>
</feature>
<feature type="transmembrane region" description="Helical" evidence="9">
    <location>
        <begin position="306"/>
        <end position="325"/>
    </location>
</feature>
<reference evidence="10" key="1">
    <citation type="submission" date="2023-07" db="EMBL/GenBank/DDBJ databases">
        <title>Chromosome-level genome assembly of Artemia franciscana.</title>
        <authorList>
            <person name="Jo E."/>
        </authorList>
    </citation>
    <scope>NUCLEOTIDE SEQUENCE</scope>
    <source>
        <tissue evidence="10">Whole body</tissue>
    </source>
</reference>
<comment type="similarity">
    <text evidence="2">Belongs to the unc-93 family.</text>
</comment>
<evidence type="ECO:0000256" key="3">
    <source>
        <dbReference type="ARBA" id="ARBA00022692"/>
    </source>
</evidence>
<evidence type="ECO:0000256" key="6">
    <source>
        <dbReference type="ARBA" id="ARBA00023180"/>
    </source>
</evidence>
<feature type="transmembrane region" description="Helical" evidence="9">
    <location>
        <begin position="435"/>
        <end position="459"/>
    </location>
</feature>
<feature type="transmembrane region" description="Helical" evidence="9">
    <location>
        <begin position="151"/>
        <end position="169"/>
    </location>
</feature>
<dbReference type="InterPro" id="IPR010291">
    <property type="entry name" value="Ion_channel_UNC-93"/>
</dbReference>
<evidence type="ECO:0000313" key="10">
    <source>
        <dbReference type="EMBL" id="KAK2710953.1"/>
    </source>
</evidence>
<dbReference type="PANTHER" id="PTHR23294">
    <property type="entry name" value="ET TRANSLATION PRODUCT-RELATED"/>
    <property type="match status" value="1"/>
</dbReference>
<dbReference type="AlphaFoldDB" id="A0AA88KXB3"/>
<dbReference type="GO" id="GO:0016020">
    <property type="term" value="C:membrane"/>
    <property type="evidence" value="ECO:0007669"/>
    <property type="project" value="UniProtKB-SubCell"/>
</dbReference>
<evidence type="ECO:0000256" key="5">
    <source>
        <dbReference type="ARBA" id="ARBA00023136"/>
    </source>
</evidence>
<dbReference type="InterPro" id="IPR036259">
    <property type="entry name" value="MFS_trans_sf"/>
</dbReference>
<evidence type="ECO:0000256" key="1">
    <source>
        <dbReference type="ARBA" id="ARBA00004141"/>
    </source>
</evidence>
<evidence type="ECO:0000256" key="9">
    <source>
        <dbReference type="SAM" id="Phobius"/>
    </source>
</evidence>
<dbReference type="EMBL" id="JAVRJZ010000016">
    <property type="protein sequence ID" value="KAK2710953.1"/>
    <property type="molecule type" value="Genomic_DNA"/>
</dbReference>
<evidence type="ECO:0000313" key="11">
    <source>
        <dbReference type="Proteomes" id="UP001187531"/>
    </source>
</evidence>
<comment type="caution">
    <text evidence="10">The sequence shown here is derived from an EMBL/GenBank/DDBJ whole genome shotgun (WGS) entry which is preliminary data.</text>
</comment>
<feature type="transmembrane region" description="Helical" evidence="9">
    <location>
        <begin position="124"/>
        <end position="145"/>
    </location>
</feature>
<keyword evidence="4 9" id="KW-1133">Transmembrane helix</keyword>
<dbReference type="Proteomes" id="UP001187531">
    <property type="component" value="Unassembled WGS sequence"/>
</dbReference>
<comment type="subcellular location">
    <subcellularLocation>
        <location evidence="1">Membrane</location>
        <topology evidence="1">Multi-pass membrane protein</topology>
    </subcellularLocation>
</comment>
<evidence type="ECO:0000256" key="7">
    <source>
        <dbReference type="ARBA" id="ARBA00040302"/>
    </source>
</evidence>
<feature type="transmembrane region" description="Helical" evidence="9">
    <location>
        <begin position="409"/>
        <end position="429"/>
    </location>
</feature>
<dbReference type="SUPFAM" id="SSF103473">
    <property type="entry name" value="MFS general substrate transporter"/>
    <property type="match status" value="1"/>
</dbReference>
<feature type="transmembrane region" description="Helical" evidence="9">
    <location>
        <begin position="370"/>
        <end position="388"/>
    </location>
</feature>
<feature type="transmembrane region" description="Helical" evidence="9">
    <location>
        <begin position="47"/>
        <end position="64"/>
    </location>
</feature>
<feature type="transmembrane region" description="Helical" evidence="9">
    <location>
        <begin position="214"/>
        <end position="235"/>
    </location>
</feature>
<evidence type="ECO:0000256" key="8">
    <source>
        <dbReference type="ARBA" id="ARBA00041910"/>
    </source>
</evidence>
<feature type="transmembrane region" description="Helical" evidence="9">
    <location>
        <begin position="98"/>
        <end position="117"/>
    </location>
</feature>
<feature type="transmembrane region" description="Helical" evidence="9">
    <location>
        <begin position="265"/>
        <end position="286"/>
    </location>
</feature>
<gene>
    <name evidence="10" type="ORF">QYM36_012200</name>
</gene>
<organism evidence="10 11">
    <name type="scientific">Artemia franciscana</name>
    <name type="common">Brine shrimp</name>
    <name type="synonym">Artemia sanfranciscana</name>
    <dbReference type="NCBI Taxonomy" id="6661"/>
    <lineage>
        <taxon>Eukaryota</taxon>
        <taxon>Metazoa</taxon>
        <taxon>Ecdysozoa</taxon>
        <taxon>Arthropoda</taxon>
        <taxon>Crustacea</taxon>
        <taxon>Branchiopoda</taxon>
        <taxon>Anostraca</taxon>
        <taxon>Artemiidae</taxon>
        <taxon>Artemia</taxon>
    </lineage>
</organism>